<keyword evidence="3" id="KW-1185">Reference proteome</keyword>
<feature type="compositionally biased region" description="Low complexity" evidence="1">
    <location>
        <begin position="556"/>
        <end position="566"/>
    </location>
</feature>
<proteinExistence type="predicted"/>
<feature type="region of interest" description="Disordered" evidence="1">
    <location>
        <begin position="1648"/>
        <end position="1673"/>
    </location>
</feature>
<feature type="compositionally biased region" description="Basic and acidic residues" evidence="1">
    <location>
        <begin position="702"/>
        <end position="719"/>
    </location>
</feature>
<feature type="region of interest" description="Disordered" evidence="1">
    <location>
        <begin position="1521"/>
        <end position="1542"/>
    </location>
</feature>
<feature type="compositionally biased region" description="Acidic residues" evidence="1">
    <location>
        <begin position="1354"/>
        <end position="1365"/>
    </location>
</feature>
<gene>
    <name evidence="2" type="ORF">GE061_014559</name>
</gene>
<name>A0A8S9XKN8_APOLU</name>
<feature type="compositionally biased region" description="Basic and acidic residues" evidence="1">
    <location>
        <begin position="757"/>
        <end position="767"/>
    </location>
</feature>
<feature type="region of interest" description="Disordered" evidence="1">
    <location>
        <begin position="1346"/>
        <end position="1368"/>
    </location>
</feature>
<evidence type="ECO:0000256" key="1">
    <source>
        <dbReference type="SAM" id="MobiDB-lite"/>
    </source>
</evidence>
<feature type="region of interest" description="Disordered" evidence="1">
    <location>
        <begin position="1246"/>
        <end position="1294"/>
    </location>
</feature>
<feature type="compositionally biased region" description="Polar residues" evidence="1">
    <location>
        <begin position="1261"/>
        <end position="1283"/>
    </location>
</feature>
<sequence length="1673" mass="188425">MGDKYCGLGNIVKGVKKRKKKSDLGQRNYSFGYDDQLRTNESVHTLLSKLDIVDKKLEKFDQNHPLPTHQQGVLGNMDNCYPKLQVQLPENWLELMKECESHGKKPCLEVSVKSDCNCREESQKGATYSRQEENNRSRSDRRSCSCEKARRNVLDTCCSSTYQRQANYLDDRRDEYPSSSSNNRQYGLVESSLPCGEPPNQIPPLSSLCGATSELSEFAPATSSKKNRLHCRPRIPEMEPRCEEFDEEADYPDNNQLATSELSKFAPATSSKINRLHFRPRIAEMEPRCEEFDEEADYPDNNQLATSELSKFAPATSSKKNRLHFRPRIAEMEPRCEEFDEEADYPDNNQLATSELSKFAPATSTKKNGREYDAEDNAPYNSDCRLWKASSKCREFQSNPCPSCRTATPINCCRDATQQNDSEVIGPSRIKNRALKEYNKCDTSPNCLCAQAICMIQNCSNRKQRKCSQQSGPSHADEPAYKKPCCTIYGNCESQFSTLVVNIPRTPIVTSSPADESSCIQNVVCGFQGNGKVEFGRITPIKSCECDTKKDIIGASQSPQQTTKSQTQDHDDAPRSSTNSHEEPGQLEKECSVPPKKNSHHENDETDDKESHHKPKTTPGRKDSKGSHKCGSYCVGDHHHTKWDSPKTKSKPQKQDDTGSQSGNTDLGRASKDESPQKSKATPERQNVRGSQSGDTDPSSASKDESPRKPKATPEEQEVRGSQSGNKDPSRASKDASPQKAKTTESEGARGSQSGKTEPRGASKEASPRSQNSTPEDQKLENDGAEGAASEKEKANSSSDGKVEFSLVMKNEVKFEGQGESETPINLPEKQRLTFPTSDLPSAPLLLLRRGFVQMPQASLTPSETNLNNSKECDLRSCSIRRSPQRDLYIGEGTILTSHPSNISMHNEFLTVPKAAFTPQSSRIKPITDSETQTPRGSTEDIKVLTVTHENYQSPLLLSKDESLVREESKAPYKGNDGFNPQNTCMCGKSQLHDHEHSKDTHQHSNICSCCEPSNSKPVITYPEQLESHPMLEHSDHDGSHGNEKMTMRRTWKLKAHPVLDIETPYHPKFHLVQKCLSHIEQVLPFSGLQDSKKHNNDSLDKYKLQEHRETERSKEEKQLLTKIQNIDKTKPKLTNLEPPEKMKDIKVKWNEALSSASGKFLDQPWQRHEGDLRTPQFSPDVTFWNVPSSEPQWVQQRNNPEPDRRAKSRGRKNTSSRPTRSNSLNSGKSFARICNSERERIHKLARKCLKKRSPSRSLGEKSTISSTNKETKNNYGSVSQSFAPPESENRGASSLNQKYLKELIFPFAHKGPELLEQDESGTQKNVQKFVIERIIRINPCSRDIVEASQHSDTDEDKEEEEEEEFGPRNTTTILEAFIGSKPAISGTSTCPTGYAPSAGSRAVSDLFRDTFMRFCGTEEDGRSEDNLFFHTFPNFDDPSDQPRDIFDDATAGDGHQSSDEKTRKYELMEEFLRDSMLRSLYSNLQGEAANPWGSTRDGYQNKAKTMVFHQDTKCTSLAPTKQVQTTSTEDNRQYTHCLPSDPPMNVIKDPYDAFKELIWNSQFTSSDTHKSDSPVQAPRADSQVTMAPHVNDETKKDQNDVHQKSSAGLQKYSEIMDLLEIFPGQHRREDPQEEKTRKWIEKINKNLEDEKEQGRHAKSNKPKGERIRAVKF</sequence>
<protein>
    <submittedName>
        <fullName evidence="2">Uncharacterized protein</fullName>
    </submittedName>
</protein>
<comment type="caution">
    <text evidence="2">The sequence shown here is derived from an EMBL/GenBank/DDBJ whole genome shotgun (WGS) entry which is preliminary data.</text>
</comment>
<feature type="compositionally biased region" description="Basic and acidic residues" evidence="1">
    <location>
        <begin position="567"/>
        <end position="591"/>
    </location>
</feature>
<feature type="compositionally biased region" description="Basic and acidic residues" evidence="1">
    <location>
        <begin position="636"/>
        <end position="657"/>
    </location>
</feature>
<feature type="region of interest" description="Disordered" evidence="1">
    <location>
        <begin position="1170"/>
        <end position="1232"/>
    </location>
</feature>
<dbReference type="Proteomes" id="UP000466442">
    <property type="component" value="Unassembled WGS sequence"/>
</dbReference>
<feature type="compositionally biased region" description="Polar residues" evidence="1">
    <location>
        <begin position="1216"/>
        <end position="1229"/>
    </location>
</feature>
<feature type="compositionally biased region" description="Polar residues" evidence="1">
    <location>
        <begin position="688"/>
        <end position="701"/>
    </location>
</feature>
<reference evidence="2" key="1">
    <citation type="journal article" date="2021" name="Mol. Ecol. Resour.">
        <title>Apolygus lucorum genome provides insights into omnivorousness and mesophyll feeding.</title>
        <authorList>
            <person name="Liu Y."/>
            <person name="Liu H."/>
            <person name="Wang H."/>
            <person name="Huang T."/>
            <person name="Liu B."/>
            <person name="Yang B."/>
            <person name="Yin L."/>
            <person name="Li B."/>
            <person name="Zhang Y."/>
            <person name="Zhang S."/>
            <person name="Jiang F."/>
            <person name="Zhang X."/>
            <person name="Ren Y."/>
            <person name="Wang B."/>
            <person name="Wang S."/>
            <person name="Lu Y."/>
            <person name="Wu K."/>
            <person name="Fan W."/>
            <person name="Wang G."/>
        </authorList>
    </citation>
    <scope>NUCLEOTIDE SEQUENCE</scope>
    <source>
        <strain evidence="2">12Hb</strain>
    </source>
</reference>
<evidence type="ECO:0000313" key="3">
    <source>
        <dbReference type="Proteomes" id="UP000466442"/>
    </source>
</evidence>
<dbReference type="EMBL" id="WIXP02000006">
    <property type="protein sequence ID" value="KAF6208818.1"/>
    <property type="molecule type" value="Genomic_DNA"/>
</dbReference>
<feature type="region of interest" description="Disordered" evidence="1">
    <location>
        <begin position="1434"/>
        <end position="1462"/>
    </location>
</feature>
<feature type="compositionally biased region" description="Basic residues" evidence="1">
    <location>
        <begin position="1246"/>
        <end position="1255"/>
    </location>
</feature>
<accession>A0A8S9XKN8</accession>
<evidence type="ECO:0000313" key="2">
    <source>
        <dbReference type="EMBL" id="KAF6208818.1"/>
    </source>
</evidence>
<feature type="region of interest" description="Disordered" evidence="1">
    <location>
        <begin position="169"/>
        <end position="190"/>
    </location>
</feature>
<feature type="compositionally biased region" description="Basic and acidic residues" evidence="1">
    <location>
        <begin position="1663"/>
        <end position="1673"/>
    </location>
</feature>
<feature type="region of interest" description="Disordered" evidence="1">
    <location>
        <begin position="555"/>
        <end position="803"/>
    </location>
</feature>
<feature type="compositionally biased region" description="Polar residues" evidence="1">
    <location>
        <begin position="1176"/>
        <end position="1200"/>
    </location>
</feature>
<feature type="compositionally biased region" description="Basic and acidic residues" evidence="1">
    <location>
        <begin position="669"/>
        <end position="687"/>
    </location>
</feature>
<feature type="region of interest" description="Disordered" evidence="1">
    <location>
        <begin position="1565"/>
        <end position="1586"/>
    </location>
</feature>
<organism evidence="2 3">
    <name type="scientific">Apolygus lucorum</name>
    <name type="common">Small green plant bug</name>
    <name type="synonym">Lygocoris lucorum</name>
    <dbReference type="NCBI Taxonomy" id="248454"/>
    <lineage>
        <taxon>Eukaryota</taxon>
        <taxon>Metazoa</taxon>
        <taxon>Ecdysozoa</taxon>
        <taxon>Arthropoda</taxon>
        <taxon>Hexapoda</taxon>
        <taxon>Insecta</taxon>
        <taxon>Pterygota</taxon>
        <taxon>Neoptera</taxon>
        <taxon>Paraneoptera</taxon>
        <taxon>Hemiptera</taxon>
        <taxon>Heteroptera</taxon>
        <taxon>Panheteroptera</taxon>
        <taxon>Cimicomorpha</taxon>
        <taxon>Miridae</taxon>
        <taxon>Mirini</taxon>
        <taxon>Apolygus</taxon>
    </lineage>
</organism>